<dbReference type="PANTHER" id="PTHR42870">
    <property type="entry name" value="ACETYL-COA C-ACETYLTRANSFERASE"/>
    <property type="match status" value="1"/>
</dbReference>
<dbReference type="AlphaFoldDB" id="A0A0R2U5P2"/>
<sequence length="351" mass="38035">MKKVAIVGYAQHKILPNAGALNEVELIMPVVHKVFADLGISQDDIGFTCSGSCDYLQGAAFAFVEGLSAIQTYPPIKESHVEMDAAWALYESILKVKMGDADTALIYGFGKSSPGNLDSIISLQMDPYYIAPLWPDRISLAALQAQVLLQNNIISPDDMMAAVLEARQHGASNLNALLTDLLTEDLYGSDAFKSSPLRGLDCPPISDGASAMIIASEEKAFEYTDNPIWIEGIDHRIESSNLGSRDLATSPSIESSVQHLQLKKVHFDVAELHTQFSHELPFLRKLLNLTNVPTNLSGGPLVGNVMMCAGLDAIGKTFEAMVNDQLTHGLAHATSGPCLQHNMIVHLERHS</sequence>
<dbReference type="InterPro" id="IPR002155">
    <property type="entry name" value="Thiolase"/>
</dbReference>
<proteinExistence type="predicted"/>
<organism evidence="1 2">
    <name type="scientific">SAR86 cluster bacterium BACL1 MAG-120820-bin45</name>
    <dbReference type="NCBI Taxonomy" id="1655612"/>
    <lineage>
        <taxon>Bacteria</taxon>
        <taxon>Pseudomonadati</taxon>
        <taxon>Pseudomonadota</taxon>
        <taxon>Gammaproteobacteria</taxon>
        <taxon>SAR86 cluster</taxon>
    </lineage>
</organism>
<comment type="caution">
    <text evidence="1">The sequence shown here is derived from an EMBL/GenBank/DDBJ whole genome shotgun (WGS) entry which is preliminary data.</text>
</comment>
<name>A0A0R2U5P2_9GAMM</name>
<evidence type="ECO:0000313" key="1">
    <source>
        <dbReference type="EMBL" id="KRO94881.1"/>
    </source>
</evidence>
<reference evidence="1 2" key="1">
    <citation type="submission" date="2015-10" db="EMBL/GenBank/DDBJ databases">
        <title>Metagenome-Assembled Genomes uncover a global brackish microbiome.</title>
        <authorList>
            <person name="Hugerth L.W."/>
            <person name="Larsson J."/>
            <person name="Alneberg J."/>
            <person name="Lindh M.V."/>
            <person name="Legrand C."/>
            <person name="Pinhassi J."/>
            <person name="Andersson A.F."/>
        </authorList>
    </citation>
    <scope>NUCLEOTIDE SEQUENCE [LARGE SCALE GENOMIC DNA]</scope>
    <source>
        <strain evidence="1">BACL1 MAG-120820-bin45</strain>
    </source>
</reference>
<dbReference type="SUPFAM" id="SSF53901">
    <property type="entry name" value="Thiolase-like"/>
    <property type="match status" value="2"/>
</dbReference>
<dbReference type="STRING" id="1655612.ABS10_04945"/>
<gene>
    <name evidence="1" type="ORF">ABS10_04945</name>
</gene>
<dbReference type="PIRSF" id="PIRSF000429">
    <property type="entry name" value="Ac-CoA_Ac_transf"/>
    <property type="match status" value="1"/>
</dbReference>
<dbReference type="Proteomes" id="UP000051027">
    <property type="component" value="Unassembled WGS sequence"/>
</dbReference>
<protein>
    <submittedName>
        <fullName evidence="1">Lipid-transfer protein</fullName>
    </submittedName>
</protein>
<dbReference type="PANTHER" id="PTHR42870:SF1">
    <property type="entry name" value="NON-SPECIFIC LIPID-TRANSFER PROTEIN-LIKE 2"/>
    <property type="match status" value="1"/>
</dbReference>
<dbReference type="GO" id="GO:0003988">
    <property type="term" value="F:acetyl-CoA C-acyltransferase activity"/>
    <property type="evidence" value="ECO:0007669"/>
    <property type="project" value="UniProtKB-ARBA"/>
</dbReference>
<dbReference type="InterPro" id="IPR016039">
    <property type="entry name" value="Thiolase-like"/>
</dbReference>
<evidence type="ECO:0000313" key="2">
    <source>
        <dbReference type="Proteomes" id="UP000051027"/>
    </source>
</evidence>
<dbReference type="EMBL" id="LICS01000069">
    <property type="protein sequence ID" value="KRO94881.1"/>
    <property type="molecule type" value="Genomic_DNA"/>
</dbReference>
<accession>A0A0R2U5P2</accession>
<dbReference type="Gene3D" id="3.40.47.10">
    <property type="match status" value="1"/>
</dbReference>